<keyword evidence="3" id="KW-1185">Reference proteome</keyword>
<reference evidence="2 3" key="1">
    <citation type="submission" date="2016-08" db="EMBL/GenBank/DDBJ databases">
        <authorList>
            <consortium name="Lentinula edodes genome sequencing consortium"/>
            <person name="Sakamoto Y."/>
            <person name="Nakade K."/>
            <person name="Sato S."/>
            <person name="Yoshida Y."/>
            <person name="Miyazaki K."/>
            <person name="Natsume S."/>
            <person name="Konno N."/>
        </authorList>
    </citation>
    <scope>NUCLEOTIDE SEQUENCE [LARGE SCALE GENOMIC DNA]</scope>
    <source>
        <strain evidence="2 3">NBRC 111202</strain>
    </source>
</reference>
<evidence type="ECO:0000313" key="3">
    <source>
        <dbReference type="Proteomes" id="UP000188533"/>
    </source>
</evidence>
<dbReference type="AlphaFoldDB" id="A0A1Q3E3N9"/>
<dbReference type="STRING" id="5353.A0A1Q3E3N9"/>
<gene>
    <name evidence="2" type="ORF">LENED_003460</name>
</gene>
<sequence length="304" mass="33947">MIQYSFLFLSLFVASICAAPPEYLSSRESVQHPLVDQLVTIEPECNAAEQKSIRRALSDAYEIAEVAQHIQKTDPAFSNYFVKGDKKFVPAMFESFLSGGGSHKKFPITCVHASSPENHKFCLGGNLAFVETDKDGVEKIFLCPQFFGNPAPPPGYGTTALTLSSKKFTAQGWCTPPPHILGHYTSLGAHTILHEMTHITFIATHALNPPRLPHGFRLVVDLMGQPDELHPGHFYNDWPPALARELKHRWDDYQAAQAKEDFSYKMPPVPTSRNAENYADSGVEYYFEKKCSNFKPADILVKAN</sequence>
<dbReference type="EMBL" id="BDGU01000075">
    <property type="protein sequence ID" value="GAW01840.1"/>
    <property type="molecule type" value="Genomic_DNA"/>
</dbReference>
<dbReference type="SUPFAM" id="SSF55486">
    <property type="entry name" value="Metalloproteases ('zincins'), catalytic domain"/>
    <property type="match status" value="1"/>
</dbReference>
<accession>A0A1Q3E3N9</accession>
<name>A0A1Q3E3N9_LENED</name>
<proteinExistence type="predicted"/>
<feature type="signal peptide" evidence="1">
    <location>
        <begin position="1"/>
        <end position="18"/>
    </location>
</feature>
<dbReference type="Gene3D" id="3.40.390.10">
    <property type="entry name" value="Collagenase (Catalytic Domain)"/>
    <property type="match status" value="1"/>
</dbReference>
<dbReference type="Proteomes" id="UP000188533">
    <property type="component" value="Unassembled WGS sequence"/>
</dbReference>
<reference evidence="2 3" key="2">
    <citation type="submission" date="2017-02" db="EMBL/GenBank/DDBJ databases">
        <title>A genome survey and senescence transcriptome analysis in Lentinula edodes.</title>
        <authorList>
            <person name="Sakamoto Y."/>
            <person name="Nakade K."/>
            <person name="Sato S."/>
            <person name="Yoshida Y."/>
            <person name="Miyazaki K."/>
            <person name="Natsume S."/>
            <person name="Konno N."/>
        </authorList>
    </citation>
    <scope>NUCLEOTIDE SEQUENCE [LARGE SCALE GENOMIC DNA]</scope>
    <source>
        <strain evidence="2 3">NBRC 111202</strain>
    </source>
</reference>
<dbReference type="GO" id="GO:0008237">
    <property type="term" value="F:metallopeptidase activity"/>
    <property type="evidence" value="ECO:0007669"/>
    <property type="project" value="InterPro"/>
</dbReference>
<comment type="caution">
    <text evidence="2">The sequence shown here is derived from an EMBL/GenBank/DDBJ whole genome shotgun (WGS) entry which is preliminary data.</text>
</comment>
<keyword evidence="1" id="KW-0732">Signal</keyword>
<evidence type="ECO:0008006" key="4">
    <source>
        <dbReference type="Google" id="ProtNLM"/>
    </source>
</evidence>
<protein>
    <recommendedName>
        <fullName evidence="4">Lysine-specific metallo-endopeptidase domain-containing protein</fullName>
    </recommendedName>
</protein>
<evidence type="ECO:0000313" key="2">
    <source>
        <dbReference type="EMBL" id="GAW01840.1"/>
    </source>
</evidence>
<dbReference type="InterPro" id="IPR024079">
    <property type="entry name" value="MetalloPept_cat_dom_sf"/>
</dbReference>
<evidence type="ECO:0000256" key="1">
    <source>
        <dbReference type="SAM" id="SignalP"/>
    </source>
</evidence>
<organism evidence="2 3">
    <name type="scientific">Lentinula edodes</name>
    <name type="common">Shiitake mushroom</name>
    <name type="synonym">Lentinus edodes</name>
    <dbReference type="NCBI Taxonomy" id="5353"/>
    <lineage>
        <taxon>Eukaryota</taxon>
        <taxon>Fungi</taxon>
        <taxon>Dikarya</taxon>
        <taxon>Basidiomycota</taxon>
        <taxon>Agaricomycotina</taxon>
        <taxon>Agaricomycetes</taxon>
        <taxon>Agaricomycetidae</taxon>
        <taxon>Agaricales</taxon>
        <taxon>Marasmiineae</taxon>
        <taxon>Omphalotaceae</taxon>
        <taxon>Lentinula</taxon>
    </lineage>
</organism>
<feature type="chain" id="PRO_5012411024" description="Lysine-specific metallo-endopeptidase domain-containing protein" evidence="1">
    <location>
        <begin position="19"/>
        <end position="304"/>
    </location>
</feature>